<keyword evidence="3" id="KW-1185">Reference proteome</keyword>
<evidence type="ECO:0000313" key="2">
    <source>
        <dbReference type="EMBL" id="MCS3920767.1"/>
    </source>
</evidence>
<organism evidence="2 3">
    <name type="scientific">Candidatus Fervidibacter sacchari</name>
    <dbReference type="NCBI Taxonomy" id="1448929"/>
    <lineage>
        <taxon>Bacteria</taxon>
        <taxon>Candidatus Fervidibacterota</taxon>
        <taxon>Candidatus Fervidibacter</taxon>
    </lineage>
</organism>
<accession>A0ABT2ES20</accession>
<dbReference type="PANTHER" id="PTHR31302:SF0">
    <property type="entry name" value="TRANSMEMBRANE PROTEIN WITH METALLOPHOSPHOESTERASE DOMAIN"/>
    <property type="match status" value="1"/>
</dbReference>
<gene>
    <name evidence="2" type="ORF">M2350_003204</name>
</gene>
<dbReference type="Gene3D" id="3.60.21.10">
    <property type="match status" value="1"/>
</dbReference>
<comment type="caution">
    <text evidence="2">The sequence shown here is derived from an EMBL/GenBank/DDBJ whole genome shotgun (WGS) entry which is preliminary data.</text>
</comment>
<dbReference type="Proteomes" id="UP001204798">
    <property type="component" value="Unassembled WGS sequence"/>
</dbReference>
<name>A0ABT2ES20_9BACT</name>
<dbReference type="InterPro" id="IPR051158">
    <property type="entry name" value="Metallophosphoesterase_sf"/>
</dbReference>
<dbReference type="EMBL" id="JANUCP010000007">
    <property type="protein sequence ID" value="MCS3920767.1"/>
    <property type="molecule type" value="Genomic_DNA"/>
</dbReference>
<evidence type="ECO:0000313" key="3">
    <source>
        <dbReference type="Proteomes" id="UP001204798"/>
    </source>
</evidence>
<sequence length="298" mass="33176">MRVFLFCCGFLLLVFVLGLISGQRMEITHLQIPLNLASTIRFAILSDIHIGPDGRGVNKAQKFVQLAMAQHPDAILLLGDFVVNREAVPFVKSALQRIYAPLGVYAVLGNHDHWAGAGKISKALRSIGVQVLVNESVILRKGETAIALVGIDDLWSGRPDWQKAFSDVPEGMPVVLLSHNPDAALFWMPVSEQEKFLTKQTAVSKADLQRYGDFLQRYSVRLILSGHTHGGHVWLPLNCLFSHLTGVRFIPKTEFGWHHPYGLLDIGTTWVYVTKGVTVGNRIPRWFNAPEIAIVEVR</sequence>
<evidence type="ECO:0000259" key="1">
    <source>
        <dbReference type="Pfam" id="PF00149"/>
    </source>
</evidence>
<dbReference type="PANTHER" id="PTHR31302">
    <property type="entry name" value="TRANSMEMBRANE PROTEIN WITH METALLOPHOSPHOESTERASE DOMAIN-RELATED"/>
    <property type="match status" value="1"/>
</dbReference>
<dbReference type="SUPFAM" id="SSF56300">
    <property type="entry name" value="Metallo-dependent phosphatases"/>
    <property type="match status" value="1"/>
</dbReference>
<dbReference type="Pfam" id="PF00149">
    <property type="entry name" value="Metallophos"/>
    <property type="match status" value="1"/>
</dbReference>
<protein>
    <submittedName>
        <fullName evidence="2">MPP superfamily phosphohydrolase</fullName>
    </submittedName>
</protein>
<feature type="domain" description="Calcineurin-like phosphoesterase" evidence="1">
    <location>
        <begin position="40"/>
        <end position="230"/>
    </location>
</feature>
<proteinExistence type="predicted"/>
<reference evidence="2 3" key="1">
    <citation type="submission" date="2022-08" db="EMBL/GenBank/DDBJ databases">
        <title>Bacterial and archaeal communities from various locations to study Microbial Dark Matter (Phase II).</title>
        <authorList>
            <person name="Stepanauskas R."/>
        </authorList>
    </citation>
    <scope>NUCLEOTIDE SEQUENCE [LARGE SCALE GENOMIC DNA]</scope>
    <source>
        <strain evidence="2 3">PD1</strain>
    </source>
</reference>
<dbReference type="InterPro" id="IPR004843">
    <property type="entry name" value="Calcineurin-like_PHP"/>
</dbReference>
<dbReference type="RefSeq" id="WP_259100885.1">
    <property type="nucleotide sequence ID" value="NZ_CP130454.1"/>
</dbReference>
<dbReference type="InterPro" id="IPR029052">
    <property type="entry name" value="Metallo-depent_PP-like"/>
</dbReference>